<evidence type="ECO:0000259" key="10">
    <source>
        <dbReference type="PROSITE" id="PS51522"/>
    </source>
</evidence>
<dbReference type="GO" id="GO:0008270">
    <property type="term" value="F:zinc ion binding"/>
    <property type="evidence" value="ECO:0007669"/>
    <property type="project" value="UniProtKB-KW"/>
</dbReference>
<evidence type="ECO:0000313" key="11">
    <source>
        <dbReference type="EMBL" id="CRK92486.1"/>
    </source>
</evidence>
<dbReference type="GO" id="GO:0005737">
    <property type="term" value="C:cytoplasm"/>
    <property type="evidence" value="ECO:0007669"/>
    <property type="project" value="UniProtKB-SubCell"/>
</dbReference>
<keyword evidence="2" id="KW-0963">Cytoplasm</keyword>
<keyword evidence="12" id="KW-1185">Reference proteome</keyword>
<keyword evidence="5" id="KW-0862">Zinc</keyword>
<evidence type="ECO:0000256" key="7">
    <source>
        <dbReference type="ARBA" id="ARBA00022884"/>
    </source>
</evidence>
<evidence type="ECO:0000256" key="3">
    <source>
        <dbReference type="ARBA" id="ARBA00022723"/>
    </source>
</evidence>
<dbReference type="EMBL" id="CVRI01000029">
    <property type="protein sequence ID" value="CRK92486.1"/>
    <property type="molecule type" value="Genomic_DNA"/>
</dbReference>
<evidence type="ECO:0000256" key="1">
    <source>
        <dbReference type="ARBA" id="ARBA00004496"/>
    </source>
</evidence>
<keyword evidence="6 8" id="KW-0810">Translation regulation</keyword>
<gene>
    <name evidence="11" type="primary">putative Nanos homolog 1</name>
    <name evidence="11" type="ORF">CLUMA_CG006032</name>
</gene>
<evidence type="ECO:0000256" key="8">
    <source>
        <dbReference type="PROSITE-ProRule" id="PRU00855"/>
    </source>
</evidence>
<name>A0A1J1I0W8_9DIPT</name>
<dbReference type="AlphaFoldDB" id="A0A1J1I0W8"/>
<dbReference type="PANTHER" id="PTHR12887">
    <property type="entry name" value="NANOS PROTEIN"/>
    <property type="match status" value="1"/>
</dbReference>
<evidence type="ECO:0000256" key="9">
    <source>
        <dbReference type="SAM" id="MobiDB-lite"/>
    </source>
</evidence>
<keyword evidence="3" id="KW-0479">Metal-binding</keyword>
<keyword evidence="4 8" id="KW-0863">Zinc-finger</keyword>
<evidence type="ECO:0000256" key="4">
    <source>
        <dbReference type="ARBA" id="ARBA00022771"/>
    </source>
</evidence>
<comment type="similarity">
    <text evidence="8">Belongs to the nanos family.</text>
</comment>
<proteinExistence type="inferred from homology"/>
<dbReference type="InterPro" id="IPR038129">
    <property type="entry name" value="Nanos_sf"/>
</dbReference>
<dbReference type="GO" id="GO:0003723">
    <property type="term" value="F:RNA binding"/>
    <property type="evidence" value="ECO:0007669"/>
    <property type="project" value="UniProtKB-UniRule"/>
</dbReference>
<organism evidence="11 12">
    <name type="scientific">Clunio marinus</name>
    <dbReference type="NCBI Taxonomy" id="568069"/>
    <lineage>
        <taxon>Eukaryota</taxon>
        <taxon>Metazoa</taxon>
        <taxon>Ecdysozoa</taxon>
        <taxon>Arthropoda</taxon>
        <taxon>Hexapoda</taxon>
        <taxon>Insecta</taxon>
        <taxon>Pterygota</taxon>
        <taxon>Neoptera</taxon>
        <taxon>Endopterygota</taxon>
        <taxon>Diptera</taxon>
        <taxon>Nematocera</taxon>
        <taxon>Chironomoidea</taxon>
        <taxon>Chironomidae</taxon>
        <taxon>Clunio</taxon>
    </lineage>
</organism>
<protein>
    <submittedName>
        <fullName evidence="11">CLUMA_CG006032, isoform A</fullName>
    </submittedName>
</protein>
<dbReference type="InterPro" id="IPR024161">
    <property type="entry name" value="Znf_nanos-typ"/>
</dbReference>
<dbReference type="STRING" id="568069.A0A1J1I0W8"/>
<dbReference type="OrthoDB" id="10010129at2759"/>
<accession>A0A1J1I0W8</accession>
<reference evidence="11 12" key="1">
    <citation type="submission" date="2015-04" db="EMBL/GenBank/DDBJ databases">
        <authorList>
            <person name="Syromyatnikov M.Y."/>
            <person name="Popov V.N."/>
        </authorList>
    </citation>
    <scope>NUCLEOTIDE SEQUENCE [LARGE SCALE GENOMIC DNA]</scope>
</reference>
<evidence type="ECO:0000256" key="5">
    <source>
        <dbReference type="ARBA" id="ARBA00022833"/>
    </source>
</evidence>
<feature type="compositionally biased region" description="Basic residues" evidence="9">
    <location>
        <begin position="363"/>
        <end position="381"/>
    </location>
</feature>
<dbReference type="Pfam" id="PF05741">
    <property type="entry name" value="zf-nanos"/>
    <property type="match status" value="1"/>
</dbReference>
<dbReference type="Gene3D" id="4.10.60.30">
    <property type="entry name" value="Nanos, RNA-binding domain"/>
    <property type="match status" value="1"/>
</dbReference>
<feature type="region of interest" description="Disordered" evidence="9">
    <location>
        <begin position="358"/>
        <end position="390"/>
    </location>
</feature>
<evidence type="ECO:0000313" key="12">
    <source>
        <dbReference type="Proteomes" id="UP000183832"/>
    </source>
</evidence>
<comment type="subcellular location">
    <subcellularLocation>
        <location evidence="1">Cytoplasm</location>
    </subcellularLocation>
</comment>
<feature type="domain" description="Nanos-type" evidence="10">
    <location>
        <begin position="296"/>
        <end position="350"/>
    </location>
</feature>
<evidence type="ECO:0000256" key="6">
    <source>
        <dbReference type="ARBA" id="ARBA00022845"/>
    </source>
</evidence>
<keyword evidence="7 8" id="KW-0694">RNA-binding</keyword>
<dbReference type="PROSITE" id="PS51522">
    <property type="entry name" value="ZF_NANOS"/>
    <property type="match status" value="1"/>
</dbReference>
<sequence length="390" mass="45609">MFPFTQNDVNINEKLQNYQQLMMNNQRNTVMNSNSLKFETPQGRSLVKTSEMHSNWTSENKNLLTAINHNLLATATSLNVNYFKQLGFTDQQIAQITAQFIANQCYADKIQNEVPPAEPKHRLTLYKKETKMWIYKDRTFSNYNEYLLHVKAHVKCQNDICALPFYNLSEDFNVPYGSSFPEYKIFKNFTFATPKINPIAYYNFNNFKILTENEYKDIRADFDANGRDVTELQKKFDNIQFFSNDDSDNFSPFVTEQQLTDLWKLDEISSQLSNTNETSSIQGSLSKRASRRSSDFCIFCKNNEEDEKVYMSHTLKDFKGRTLCPKLRLYKCPICGIDGDNAHTMAYCPRNINNIDKASFKKNEKKKKKKGSSHRPPKRQQKKSEFKQFK</sequence>
<dbReference type="Proteomes" id="UP000183832">
    <property type="component" value="Unassembled WGS sequence"/>
</dbReference>
<dbReference type="InterPro" id="IPR008705">
    <property type="entry name" value="Nanos/Xcar2"/>
</dbReference>
<evidence type="ECO:0000256" key="2">
    <source>
        <dbReference type="ARBA" id="ARBA00022490"/>
    </source>
</evidence>
<dbReference type="GO" id="GO:0006417">
    <property type="term" value="P:regulation of translation"/>
    <property type="evidence" value="ECO:0007669"/>
    <property type="project" value="UniProtKB-UniRule"/>
</dbReference>